<dbReference type="EC" id="2.1.1.72" evidence="2"/>
<reference evidence="7 8" key="1">
    <citation type="submission" date="2015-09" db="EMBL/GenBank/DDBJ databases">
        <title>Aphanizomenon flos-aquae WA102.</title>
        <authorList>
            <person name="Driscoll C."/>
        </authorList>
    </citation>
    <scope>NUCLEOTIDE SEQUENCE [LARGE SCALE GENOMIC DNA]</scope>
    <source>
        <strain evidence="7">WA102</strain>
    </source>
</reference>
<evidence type="ECO:0000256" key="6">
    <source>
        <dbReference type="ARBA" id="ARBA00047942"/>
    </source>
</evidence>
<evidence type="ECO:0000256" key="1">
    <source>
        <dbReference type="ARBA" id="ARBA00006594"/>
    </source>
</evidence>
<keyword evidence="5" id="KW-0949">S-adenosyl-L-methionine</keyword>
<sequence length="297" mass="34847">MKVLNLFQYQRRSKSPLRYPGGKQRVIKYLKECFPKEYKEYREPFLGGGSVFLEVKSQQKCDKFWVNDLNQEVYFFWQQVQSNLPALVDLVARIKKDSHNREGRSLWIDLVYSNPQKSGFIDIEKLTPLERAARFFVLSRTTFSGTIECGGYSQYAFDKRFTDSSVERLAQMSGTFNEAQITCVDYSEMLLDGGSDVFTFLDPPYHKNRNSRLYGRKGGLLHLLFDHALLAENLKKCQHQWLLTCDDCKTIRDLFSFANIKEFEIRYSINNVDKQFITPNRELLISNYDFTCMYLMS</sequence>
<gene>
    <name evidence="7" type="ORF">AN484_15580</name>
</gene>
<dbReference type="Proteomes" id="UP000092093">
    <property type="component" value="Unassembled WGS sequence"/>
</dbReference>
<dbReference type="PANTHER" id="PTHR30481">
    <property type="entry name" value="DNA ADENINE METHYLASE"/>
    <property type="match status" value="1"/>
</dbReference>
<accession>A0A1B7X0H4</accession>
<dbReference type="InterPro" id="IPR012327">
    <property type="entry name" value="MeTrfase_D12"/>
</dbReference>
<dbReference type="Gene3D" id="1.10.1020.10">
    <property type="entry name" value="Adenine-specific Methyltransferase, Domain 2"/>
    <property type="match status" value="1"/>
</dbReference>
<dbReference type="GO" id="GO:0043565">
    <property type="term" value="F:sequence-specific DNA binding"/>
    <property type="evidence" value="ECO:0007669"/>
    <property type="project" value="TreeGrafter"/>
</dbReference>
<dbReference type="SUPFAM" id="SSF53335">
    <property type="entry name" value="S-adenosyl-L-methionine-dependent methyltransferases"/>
    <property type="match status" value="1"/>
</dbReference>
<proteinExistence type="inferred from homology"/>
<evidence type="ECO:0000313" key="7">
    <source>
        <dbReference type="EMBL" id="OBQ42853.1"/>
    </source>
</evidence>
<dbReference type="InterPro" id="IPR012263">
    <property type="entry name" value="M_m6A_EcoRV"/>
</dbReference>
<dbReference type="PANTHER" id="PTHR30481:SF2">
    <property type="entry name" value="SITE-SPECIFIC DNA-METHYLTRANSFERASE (ADENINE-SPECIFIC)"/>
    <property type="match status" value="1"/>
</dbReference>
<dbReference type="AlphaFoldDB" id="A0A1B7X0H4"/>
<dbReference type="GO" id="GO:0032259">
    <property type="term" value="P:methylation"/>
    <property type="evidence" value="ECO:0007669"/>
    <property type="project" value="UniProtKB-KW"/>
</dbReference>
<dbReference type="EMBL" id="LJOW01000082">
    <property type="protein sequence ID" value="OBQ42853.1"/>
    <property type="molecule type" value="Genomic_DNA"/>
</dbReference>
<protein>
    <recommendedName>
        <fullName evidence="2">site-specific DNA-methyltransferase (adenine-specific)</fullName>
        <ecNumber evidence="2">2.1.1.72</ecNumber>
    </recommendedName>
</protein>
<name>A0A1B7X0H4_APHFL</name>
<dbReference type="PIRSF" id="PIRSF000398">
    <property type="entry name" value="M_m6A_EcoRV"/>
    <property type="match status" value="1"/>
</dbReference>
<dbReference type="InterPro" id="IPR023095">
    <property type="entry name" value="Ade_MeTrfase_dom_2"/>
</dbReference>
<organism evidence="7 8">
    <name type="scientific">Aphanizomenon flos-aquae WA102</name>
    <dbReference type="NCBI Taxonomy" id="1710896"/>
    <lineage>
        <taxon>Bacteria</taxon>
        <taxon>Bacillati</taxon>
        <taxon>Cyanobacteriota</taxon>
        <taxon>Cyanophyceae</taxon>
        <taxon>Nostocales</taxon>
        <taxon>Aphanizomenonaceae</taxon>
        <taxon>Aphanizomenon</taxon>
    </lineage>
</organism>
<comment type="caution">
    <text evidence="7">The sequence shown here is derived from an EMBL/GenBank/DDBJ whole genome shotgun (WGS) entry which is preliminary data.</text>
</comment>
<comment type="similarity">
    <text evidence="1">Belongs to the N(4)/N(6)-methyltransferase family.</text>
</comment>
<evidence type="ECO:0000256" key="2">
    <source>
        <dbReference type="ARBA" id="ARBA00011900"/>
    </source>
</evidence>
<evidence type="ECO:0000256" key="3">
    <source>
        <dbReference type="ARBA" id="ARBA00022603"/>
    </source>
</evidence>
<dbReference type="GO" id="GO:0006298">
    <property type="term" value="P:mismatch repair"/>
    <property type="evidence" value="ECO:0007669"/>
    <property type="project" value="TreeGrafter"/>
</dbReference>
<dbReference type="InterPro" id="IPR029063">
    <property type="entry name" value="SAM-dependent_MTases_sf"/>
</dbReference>
<evidence type="ECO:0000256" key="5">
    <source>
        <dbReference type="ARBA" id="ARBA00022691"/>
    </source>
</evidence>
<keyword evidence="4" id="KW-0808">Transferase</keyword>
<dbReference type="Gene3D" id="3.40.50.150">
    <property type="entry name" value="Vaccinia Virus protein VP39"/>
    <property type="match status" value="1"/>
</dbReference>
<dbReference type="PRINTS" id="PR00505">
    <property type="entry name" value="D12N6MTFRASE"/>
</dbReference>
<dbReference type="GO" id="GO:1904047">
    <property type="term" value="F:S-adenosyl-L-methionine binding"/>
    <property type="evidence" value="ECO:0007669"/>
    <property type="project" value="TreeGrafter"/>
</dbReference>
<dbReference type="Pfam" id="PF02086">
    <property type="entry name" value="MethyltransfD12"/>
    <property type="match status" value="1"/>
</dbReference>
<keyword evidence="3" id="KW-0489">Methyltransferase</keyword>
<evidence type="ECO:0000256" key="4">
    <source>
        <dbReference type="ARBA" id="ARBA00022679"/>
    </source>
</evidence>
<evidence type="ECO:0000313" key="8">
    <source>
        <dbReference type="Proteomes" id="UP000092093"/>
    </source>
</evidence>
<dbReference type="GO" id="GO:0009007">
    <property type="term" value="F:site-specific DNA-methyltransferase (adenine-specific) activity"/>
    <property type="evidence" value="ECO:0007669"/>
    <property type="project" value="UniProtKB-EC"/>
</dbReference>
<dbReference type="GO" id="GO:0009307">
    <property type="term" value="P:DNA restriction-modification system"/>
    <property type="evidence" value="ECO:0007669"/>
    <property type="project" value="InterPro"/>
</dbReference>
<comment type="catalytic activity">
    <reaction evidence="6">
        <text>a 2'-deoxyadenosine in DNA + S-adenosyl-L-methionine = an N(6)-methyl-2'-deoxyadenosine in DNA + S-adenosyl-L-homocysteine + H(+)</text>
        <dbReference type="Rhea" id="RHEA:15197"/>
        <dbReference type="Rhea" id="RHEA-COMP:12418"/>
        <dbReference type="Rhea" id="RHEA-COMP:12419"/>
        <dbReference type="ChEBI" id="CHEBI:15378"/>
        <dbReference type="ChEBI" id="CHEBI:57856"/>
        <dbReference type="ChEBI" id="CHEBI:59789"/>
        <dbReference type="ChEBI" id="CHEBI:90615"/>
        <dbReference type="ChEBI" id="CHEBI:90616"/>
        <dbReference type="EC" id="2.1.1.72"/>
    </reaction>
</comment>